<reference evidence="2 3" key="1">
    <citation type="submission" date="2024-02" db="EMBL/GenBank/DDBJ databases">
        <title>De novo assembly and annotation of 12 fungi associated with fruit tree decline syndrome in Ontario, Canada.</title>
        <authorList>
            <person name="Sulman M."/>
            <person name="Ellouze W."/>
            <person name="Ilyukhin E."/>
        </authorList>
    </citation>
    <scope>NUCLEOTIDE SEQUENCE [LARGE SCALE GENOMIC DNA]</scope>
    <source>
        <strain evidence="2 3">M169</strain>
    </source>
</reference>
<gene>
    <name evidence="2" type="ORF">SLS63_014002</name>
</gene>
<comment type="caution">
    <text evidence="2">The sequence shown here is derived from an EMBL/GenBank/DDBJ whole genome shotgun (WGS) entry which is preliminary data.</text>
</comment>
<dbReference type="EMBL" id="JAKNSF020000222">
    <property type="protein sequence ID" value="KAK7706161.1"/>
    <property type="molecule type" value="Genomic_DNA"/>
</dbReference>
<evidence type="ECO:0000313" key="2">
    <source>
        <dbReference type="EMBL" id="KAK7706161.1"/>
    </source>
</evidence>
<sequence length="585" mass="65053">TNVYEFSKACLADPWMKDLVGQWTDGLKGQFYGITTDGTRVEDLYELQDEGAPTEAATIAANRLVDALTPDEKLRVIRELDSEDCFMLYGRPSLSQPWGFSLSGHHLILSIFFIENQMVIGPAFLGGEPNVIVEGANKGEELFHRETVLALKLMQNLTPEQQRQAQKTDVIHEPEEPGWNAVDQRHLTGTSQDNRIIAYEGVPVSALTPESQDLVVSVIEVLQELLPPKPLAHRLRLVRQHLSETYFTWTGKFGDDDPFYFRIQSPVVLIEMDHHTGIYLTNKEPGKFHIHTIHRLPNGGDYGRELIQKWRQKHPVKPPMQRMEYVRPFNEAATVDIGFPKYRAQILSSLESAIILASHIGGGGSGPGLHYHHSDQAYYLVKGSIKVRLGDVVHDVSPGSLVFIPAGLPHCNWNPGPGSETHLEMIIPATDRLKQIAYMVDKPEDVPPEWQTSRKGYTMSLADPSSGCDTAVILYAEVGPQNGGPGTHVHEFDQYYFVLEGELTIEVALQKYVVTRNKLVVLPAGVPHRQYNEGDVAEKHLTINTPAPEPGRLWDFGVTLAPDGVGHYGSLTAAREIHDGALSAV</sequence>
<dbReference type="Gene3D" id="2.60.120.10">
    <property type="entry name" value="Jelly Rolls"/>
    <property type="match status" value="2"/>
</dbReference>
<feature type="non-terminal residue" evidence="2">
    <location>
        <position position="1"/>
    </location>
</feature>
<dbReference type="Pfam" id="PF12006">
    <property type="entry name" value="DUF3500"/>
    <property type="match status" value="1"/>
</dbReference>
<dbReference type="SUPFAM" id="SSF51182">
    <property type="entry name" value="RmlC-like cupins"/>
    <property type="match status" value="2"/>
</dbReference>
<feature type="domain" description="Cupin type-2" evidence="1">
    <location>
        <begin position="361"/>
        <end position="418"/>
    </location>
</feature>
<accession>A0ABR1NLV8</accession>
<dbReference type="Pfam" id="PF07883">
    <property type="entry name" value="Cupin_2"/>
    <property type="match status" value="2"/>
</dbReference>
<keyword evidence="3" id="KW-1185">Reference proteome</keyword>
<dbReference type="InterPro" id="IPR011051">
    <property type="entry name" value="RmlC_Cupin_sf"/>
</dbReference>
<proteinExistence type="predicted"/>
<protein>
    <recommendedName>
        <fullName evidence="1">Cupin type-2 domain-containing protein</fullName>
    </recommendedName>
</protein>
<name>A0ABR1NLV8_DIAER</name>
<dbReference type="Proteomes" id="UP001430848">
    <property type="component" value="Unassembled WGS sequence"/>
</dbReference>
<organism evidence="2 3">
    <name type="scientific">Diaporthe eres</name>
    <name type="common">Phomopsis oblonga</name>
    <dbReference type="NCBI Taxonomy" id="83184"/>
    <lineage>
        <taxon>Eukaryota</taxon>
        <taxon>Fungi</taxon>
        <taxon>Dikarya</taxon>
        <taxon>Ascomycota</taxon>
        <taxon>Pezizomycotina</taxon>
        <taxon>Sordariomycetes</taxon>
        <taxon>Sordariomycetidae</taxon>
        <taxon>Diaporthales</taxon>
        <taxon>Diaporthaceae</taxon>
        <taxon>Diaporthe</taxon>
        <taxon>Diaporthe eres species complex</taxon>
    </lineage>
</organism>
<dbReference type="InterPro" id="IPR021889">
    <property type="entry name" value="DUF3500"/>
</dbReference>
<dbReference type="InterPro" id="IPR013096">
    <property type="entry name" value="Cupin_2"/>
</dbReference>
<feature type="domain" description="Cupin type-2" evidence="1">
    <location>
        <begin position="477"/>
        <end position="536"/>
    </location>
</feature>
<dbReference type="PANTHER" id="PTHR37489">
    <property type="entry name" value="DUF3500 DOMAIN-CONTAINING PROTEIN"/>
    <property type="match status" value="1"/>
</dbReference>
<dbReference type="InterPro" id="IPR014710">
    <property type="entry name" value="RmlC-like_jellyroll"/>
</dbReference>
<evidence type="ECO:0000259" key="1">
    <source>
        <dbReference type="Pfam" id="PF07883"/>
    </source>
</evidence>
<evidence type="ECO:0000313" key="3">
    <source>
        <dbReference type="Proteomes" id="UP001430848"/>
    </source>
</evidence>
<dbReference type="PANTHER" id="PTHR37489:SF1">
    <property type="entry name" value="DUF3500 DOMAIN-CONTAINING PROTEIN"/>
    <property type="match status" value="1"/>
</dbReference>